<evidence type="ECO:0000313" key="3">
    <source>
        <dbReference type="EMBL" id="MBF1656566.1"/>
    </source>
</evidence>
<accession>A0A930PPM6</accession>
<dbReference type="Pfam" id="PF00085">
    <property type="entry name" value="Thioredoxin"/>
    <property type="match status" value="1"/>
</dbReference>
<evidence type="ECO:0000256" key="1">
    <source>
        <dbReference type="SAM" id="MobiDB-lite"/>
    </source>
</evidence>
<comment type="caution">
    <text evidence="3">The sequence shown here is derived from an EMBL/GenBank/DDBJ whole genome shotgun (WGS) entry which is preliminary data.</text>
</comment>
<dbReference type="InterPro" id="IPR036249">
    <property type="entry name" value="Thioredoxin-like_sf"/>
</dbReference>
<name>A0A930PPM6_9MICC</name>
<reference evidence="3" key="1">
    <citation type="submission" date="2020-04" db="EMBL/GenBank/DDBJ databases">
        <title>Deep metagenomics examines the oral microbiome during advanced dental caries in children, revealing novel taxa and co-occurrences with host molecules.</title>
        <authorList>
            <person name="Baker J.L."/>
            <person name="Morton J.T."/>
            <person name="Dinis M."/>
            <person name="Alvarez R."/>
            <person name="Tran N.C."/>
            <person name="Knight R."/>
            <person name="Edlund A."/>
        </authorList>
    </citation>
    <scope>NUCLEOTIDE SEQUENCE</scope>
    <source>
        <strain evidence="3">JCVI_39_bin.18</strain>
    </source>
</reference>
<proteinExistence type="predicted"/>
<protein>
    <submittedName>
        <fullName evidence="3">Tetratricopeptide repeat protein</fullName>
    </submittedName>
</protein>
<feature type="region of interest" description="Disordered" evidence="1">
    <location>
        <begin position="1"/>
        <end position="20"/>
    </location>
</feature>
<feature type="region of interest" description="Disordered" evidence="1">
    <location>
        <begin position="55"/>
        <end position="77"/>
    </location>
</feature>
<dbReference type="GO" id="GO:0006950">
    <property type="term" value="P:response to stress"/>
    <property type="evidence" value="ECO:0007669"/>
    <property type="project" value="UniProtKB-ARBA"/>
</dbReference>
<evidence type="ECO:0000313" key="4">
    <source>
        <dbReference type="Proteomes" id="UP000770330"/>
    </source>
</evidence>
<dbReference type="AlphaFoldDB" id="A0A930PPM6"/>
<dbReference type="RefSeq" id="WP_303943772.1">
    <property type="nucleotide sequence ID" value="NZ_JABZXO010000002.1"/>
</dbReference>
<feature type="domain" description="Thioredoxin" evidence="2">
    <location>
        <begin position="82"/>
        <end position="180"/>
    </location>
</feature>
<dbReference type="Proteomes" id="UP000770330">
    <property type="component" value="Unassembled WGS sequence"/>
</dbReference>
<dbReference type="InterPro" id="IPR013766">
    <property type="entry name" value="Thioredoxin_domain"/>
</dbReference>
<dbReference type="SUPFAM" id="SSF52833">
    <property type="entry name" value="Thioredoxin-like"/>
    <property type="match status" value="1"/>
</dbReference>
<feature type="compositionally biased region" description="Low complexity" evidence="1">
    <location>
        <begin position="55"/>
        <end position="71"/>
    </location>
</feature>
<evidence type="ECO:0000259" key="2">
    <source>
        <dbReference type="Pfam" id="PF00085"/>
    </source>
</evidence>
<gene>
    <name evidence="3" type="ORF">HXO61_01300</name>
</gene>
<feature type="compositionally biased region" description="Low complexity" evidence="1">
    <location>
        <begin position="11"/>
        <end position="20"/>
    </location>
</feature>
<sequence>MSIIFDPADRGASQNAAQGNVAQGGAAQNGAVQNGVAQEIPASVRNAMELNPNAGAQNAAAQSAGEQGGEQTPSAPTWRYEVNTPEEFQKLVQLSSQGAVIFALYAPHSPSSLQMLEGVQKLVDSAAGSMICAAVDVTKLPEAAQAFGVSGVPAGVAVLAGRPAPIYTGPVSAEDLGDVLSQVLQLAAQYQLPGGFDPVVPDDEKPLPPLHAEAVAALDRGDLEGARAAYRKAISENPGDKEAKLGLEQVELLARVKDLDMATERAAAAADPMNIDAAFNVADLDLVGGHVEDAYNRLLRLFSAVGPDDKARVRERLVQLFDVVGASDPRTVKARAALTMALF</sequence>
<dbReference type="Gene3D" id="3.40.30.10">
    <property type="entry name" value="Glutaredoxin"/>
    <property type="match status" value="1"/>
</dbReference>
<dbReference type="Gene3D" id="1.25.40.10">
    <property type="entry name" value="Tetratricopeptide repeat domain"/>
    <property type="match status" value="1"/>
</dbReference>
<dbReference type="SUPFAM" id="SSF48452">
    <property type="entry name" value="TPR-like"/>
    <property type="match status" value="1"/>
</dbReference>
<dbReference type="Pfam" id="PF14561">
    <property type="entry name" value="TPR_20"/>
    <property type="match status" value="1"/>
</dbReference>
<organism evidence="3 4">
    <name type="scientific">Rothia mucilaginosa</name>
    <dbReference type="NCBI Taxonomy" id="43675"/>
    <lineage>
        <taxon>Bacteria</taxon>
        <taxon>Bacillati</taxon>
        <taxon>Actinomycetota</taxon>
        <taxon>Actinomycetes</taxon>
        <taxon>Micrococcales</taxon>
        <taxon>Micrococcaceae</taxon>
        <taxon>Rothia</taxon>
    </lineage>
</organism>
<dbReference type="EMBL" id="JABZXO010000002">
    <property type="protein sequence ID" value="MBF1656566.1"/>
    <property type="molecule type" value="Genomic_DNA"/>
</dbReference>
<dbReference type="InterPro" id="IPR011990">
    <property type="entry name" value="TPR-like_helical_dom_sf"/>
</dbReference>